<feature type="domain" description="NAD(P)-binding" evidence="1">
    <location>
        <begin position="17"/>
        <end position="186"/>
    </location>
</feature>
<protein>
    <submittedName>
        <fullName evidence="2">NAD(P)H-binding protein</fullName>
    </submittedName>
</protein>
<dbReference type="AlphaFoldDB" id="A0A5D0UA81"/>
<dbReference type="SUPFAM" id="SSF51735">
    <property type="entry name" value="NAD(P)-binding Rossmann-fold domains"/>
    <property type="match status" value="1"/>
</dbReference>
<keyword evidence="3" id="KW-1185">Reference proteome</keyword>
<dbReference type="InterPro" id="IPR036291">
    <property type="entry name" value="NAD(P)-bd_dom_sf"/>
</dbReference>
<dbReference type="InterPro" id="IPR051604">
    <property type="entry name" value="Ergot_Alk_Oxidoreductase"/>
</dbReference>
<dbReference type="Proteomes" id="UP000322634">
    <property type="component" value="Unassembled WGS sequence"/>
</dbReference>
<sequence>MTRHRKGGEFAVILVTGGTGNVGGHVVRQLVEAGEKVRVLTRDPDAHSFPDEIEVVPGDLRRPETLSEALSGAPRVFLFPVMSGLDGFLHAARRADTRHLVMLSSAAVTFPRLGWIGEKHLQLENEVSASGIPSTFVRPGAFMTNDLAWKREIQEAGVVRAAYGNAATAPVDSRDIAAVSVRALLDERTGESFTLTGPESLTQIERVRIIAETVGWPVRFEELSRDEHRQLILRRLAGLPEAGVDELLDLLAENVGKSADVLPTVEEVTGRPAFTYAEWAATAGFAPTRP</sequence>
<dbReference type="PANTHER" id="PTHR43162:SF1">
    <property type="entry name" value="PRESTALK A DIFFERENTIATION PROTEIN A"/>
    <property type="match status" value="1"/>
</dbReference>
<dbReference type="PANTHER" id="PTHR43162">
    <property type="match status" value="1"/>
</dbReference>
<accession>A0A5D0UA81</accession>
<gene>
    <name evidence="2" type="ORF">FXF65_16940</name>
</gene>
<dbReference type="Gene3D" id="3.40.50.720">
    <property type="entry name" value="NAD(P)-binding Rossmann-like Domain"/>
    <property type="match status" value="1"/>
</dbReference>
<reference evidence="2 3" key="1">
    <citation type="submission" date="2019-08" db="EMBL/GenBank/DDBJ databases">
        <title>Actinomadura sp. nov. CYP1-5 isolated from mountain soil.</title>
        <authorList>
            <person name="Songsumanus A."/>
            <person name="Kuncharoen N."/>
            <person name="Kudo T."/>
            <person name="Yuki M."/>
            <person name="Igarashi Y."/>
            <person name="Tanasupawat S."/>
        </authorList>
    </citation>
    <scope>NUCLEOTIDE SEQUENCE [LARGE SCALE GENOMIC DNA]</scope>
    <source>
        <strain evidence="2 3">GKU157</strain>
    </source>
</reference>
<evidence type="ECO:0000313" key="3">
    <source>
        <dbReference type="Proteomes" id="UP000322634"/>
    </source>
</evidence>
<comment type="caution">
    <text evidence="2">The sequence shown here is derived from an EMBL/GenBank/DDBJ whole genome shotgun (WGS) entry which is preliminary data.</text>
</comment>
<evidence type="ECO:0000313" key="2">
    <source>
        <dbReference type="EMBL" id="TYC14533.1"/>
    </source>
</evidence>
<dbReference type="OrthoDB" id="4457504at2"/>
<evidence type="ECO:0000259" key="1">
    <source>
        <dbReference type="Pfam" id="PF13460"/>
    </source>
</evidence>
<dbReference type="InterPro" id="IPR016040">
    <property type="entry name" value="NAD(P)-bd_dom"/>
</dbReference>
<proteinExistence type="predicted"/>
<dbReference type="Pfam" id="PF13460">
    <property type="entry name" value="NAD_binding_10"/>
    <property type="match status" value="1"/>
</dbReference>
<organism evidence="2 3">
    <name type="scientific">Actinomadura syzygii</name>
    <dbReference type="NCBI Taxonomy" id="1427538"/>
    <lineage>
        <taxon>Bacteria</taxon>
        <taxon>Bacillati</taxon>
        <taxon>Actinomycetota</taxon>
        <taxon>Actinomycetes</taxon>
        <taxon>Streptosporangiales</taxon>
        <taxon>Thermomonosporaceae</taxon>
        <taxon>Actinomadura</taxon>
    </lineage>
</organism>
<name>A0A5D0UA81_9ACTN</name>
<dbReference type="EMBL" id="VSFF01000006">
    <property type="protein sequence ID" value="TYC14533.1"/>
    <property type="molecule type" value="Genomic_DNA"/>
</dbReference>